<dbReference type="InterPro" id="IPR044890">
    <property type="entry name" value="TMEM14_sf"/>
</dbReference>
<feature type="transmembrane region" description="Helical" evidence="7">
    <location>
        <begin position="221"/>
        <end position="241"/>
    </location>
</feature>
<dbReference type="GO" id="GO:0009706">
    <property type="term" value="C:chloroplast inner membrane"/>
    <property type="evidence" value="ECO:0007669"/>
    <property type="project" value="TreeGrafter"/>
</dbReference>
<comment type="subcellular location">
    <subcellularLocation>
        <location evidence="1">Membrane</location>
    </subcellularLocation>
</comment>
<dbReference type="OMA" id="RMQGISK"/>
<name>B8LLD9_PICSI</name>
<dbReference type="AlphaFoldDB" id="B8LLD9"/>
<keyword evidence="4 7" id="KW-1133">Transmembrane helix</keyword>
<evidence type="ECO:0000256" key="2">
    <source>
        <dbReference type="ARBA" id="ARBA00007590"/>
    </source>
</evidence>
<protein>
    <submittedName>
        <fullName evidence="8">Uncharacterized protein</fullName>
    </submittedName>
</protein>
<accession>B8LLD9</accession>
<evidence type="ECO:0000256" key="1">
    <source>
        <dbReference type="ARBA" id="ARBA00004370"/>
    </source>
</evidence>
<dbReference type="PANTHER" id="PTHR12668">
    <property type="entry name" value="TRANSMEMBRANE PROTEIN 14, 15"/>
    <property type="match status" value="1"/>
</dbReference>
<dbReference type="PANTHER" id="PTHR12668:SF43">
    <property type="entry name" value="TRANSMEMBRANE PROTEIN 14 HOMOLOG"/>
    <property type="match status" value="1"/>
</dbReference>
<dbReference type="Gene3D" id="1.10.10.1740">
    <property type="entry name" value="Transmembrane protein 14-like"/>
    <property type="match status" value="1"/>
</dbReference>
<organism evidence="8">
    <name type="scientific">Picea sitchensis</name>
    <name type="common">Sitka spruce</name>
    <name type="synonym">Pinus sitchensis</name>
    <dbReference type="NCBI Taxonomy" id="3332"/>
    <lineage>
        <taxon>Eukaryota</taxon>
        <taxon>Viridiplantae</taxon>
        <taxon>Streptophyta</taxon>
        <taxon>Embryophyta</taxon>
        <taxon>Tracheophyta</taxon>
        <taxon>Spermatophyta</taxon>
        <taxon>Pinopsida</taxon>
        <taxon>Pinidae</taxon>
        <taxon>Conifers I</taxon>
        <taxon>Pinales</taxon>
        <taxon>Pinaceae</taxon>
        <taxon>Picea</taxon>
    </lineage>
</organism>
<dbReference type="GO" id="GO:0015245">
    <property type="term" value="F:fatty acid transmembrane transporter activity"/>
    <property type="evidence" value="ECO:0007669"/>
    <property type="project" value="TreeGrafter"/>
</dbReference>
<dbReference type="EMBL" id="EF676572">
    <property type="protein sequence ID" value="ABR16469.1"/>
    <property type="molecule type" value="mRNA"/>
</dbReference>
<keyword evidence="5 7" id="KW-0472">Membrane</keyword>
<dbReference type="InterPro" id="IPR005349">
    <property type="entry name" value="TMEM14"/>
</dbReference>
<feature type="transmembrane region" description="Helical" evidence="7">
    <location>
        <begin position="304"/>
        <end position="325"/>
    </location>
</feature>
<feature type="transmembrane region" description="Helical" evidence="7">
    <location>
        <begin position="247"/>
        <end position="266"/>
    </location>
</feature>
<evidence type="ECO:0000256" key="5">
    <source>
        <dbReference type="ARBA" id="ARBA00023136"/>
    </source>
</evidence>
<proteinExistence type="evidence at transcript level"/>
<feature type="coiled-coil region" evidence="6">
    <location>
        <begin position="99"/>
        <end position="126"/>
    </location>
</feature>
<sequence>MEHMALSCTSSGDVVAKNASMSQASPLYLGRSPSKAAQVRCLQWRRVLGFKGVRVYYQSGLGGGVGMRCCKRVAGSRDSLVKNRVVVAASSQEGSASSDVEVEKVRNELEKQSDESEEEWKQTLDAVKEKASRMQGISKEAYDVYAEKAKIVLKDTTELLKLQSEKMRVVLASTAEEIGVKGKENLSIWIENAPETVKDVAETAFGVHPEDLKNLSKIHDFCLGIPYGALLFFGGFLSFLITGSIPAVRFGVILGGIHLAVSIASLKAWKKGDSSVPFVKGQAAIALIILARELRVLYQRPSLIPGFFMAVVSATILLFYSYIILSERNQLKNVEPESSD</sequence>
<keyword evidence="6" id="KW-0175">Coiled coil</keyword>
<comment type="similarity">
    <text evidence="2">Belongs to the TMEM14 family.</text>
</comment>
<evidence type="ECO:0000256" key="4">
    <source>
        <dbReference type="ARBA" id="ARBA00022989"/>
    </source>
</evidence>
<evidence type="ECO:0000313" key="8">
    <source>
        <dbReference type="EMBL" id="ABR16469.1"/>
    </source>
</evidence>
<dbReference type="Pfam" id="PF03647">
    <property type="entry name" value="Tmemb_14"/>
    <property type="match status" value="1"/>
</dbReference>
<reference evidence="8" key="1">
    <citation type="submission" date="2007-06" db="EMBL/GenBank/DDBJ databases">
        <title>Full length cDNA sequences from Sitka Spruce (Picea sitchensis).</title>
        <authorList>
            <person name="Ralph S.G."/>
            <person name="Chun H.E."/>
            <person name="Liao N."/>
            <person name="Ali J."/>
            <person name="Reid K."/>
            <person name="Kolosova N."/>
            <person name="Cooper N."/>
            <person name="Cullis C."/>
            <person name="Jancsik S."/>
            <person name="Moore R."/>
            <person name="Mayo M."/>
            <person name="Wagner S."/>
            <person name="Holt R.A."/>
            <person name="Jones S.J.M."/>
            <person name="Marra M.A."/>
            <person name="Ritland C.E."/>
            <person name="Ritland K."/>
            <person name="Bohlmann J."/>
        </authorList>
    </citation>
    <scope>NUCLEOTIDE SEQUENCE</scope>
    <source>
        <tissue evidence="8">Green portion of the leader tissue</tissue>
    </source>
</reference>
<evidence type="ECO:0000256" key="6">
    <source>
        <dbReference type="SAM" id="Coils"/>
    </source>
</evidence>
<evidence type="ECO:0000256" key="3">
    <source>
        <dbReference type="ARBA" id="ARBA00022692"/>
    </source>
</evidence>
<keyword evidence="3 7" id="KW-0812">Transmembrane</keyword>
<evidence type="ECO:0000256" key="7">
    <source>
        <dbReference type="SAM" id="Phobius"/>
    </source>
</evidence>